<dbReference type="AlphaFoldDB" id="A0A7T3V527"/>
<organism evidence="1 2">
    <name type="scientific">Treponema peruense</name>
    <dbReference type="NCBI Taxonomy" id="2787628"/>
    <lineage>
        <taxon>Bacteria</taxon>
        <taxon>Pseudomonadati</taxon>
        <taxon>Spirochaetota</taxon>
        <taxon>Spirochaetia</taxon>
        <taxon>Spirochaetales</taxon>
        <taxon>Treponemataceae</taxon>
        <taxon>Treponema</taxon>
    </lineage>
</organism>
<gene>
    <name evidence="1" type="ORF">IWA51_12000</name>
</gene>
<dbReference type="KEGG" id="tper:IWA51_12000"/>
<dbReference type="Proteomes" id="UP000595224">
    <property type="component" value="Chromosome"/>
</dbReference>
<evidence type="ECO:0000313" key="2">
    <source>
        <dbReference type="Proteomes" id="UP000595224"/>
    </source>
</evidence>
<keyword evidence="2" id="KW-1185">Reference proteome</keyword>
<proteinExistence type="predicted"/>
<sequence length="59" mass="6790">MAFIFFMEKNLLILGILVFSGGRIFAYPSFEYNFGLSLSASNNTVDEFVYKDKKRQLTP</sequence>
<reference evidence="1 2" key="1">
    <citation type="submission" date="2020-11" db="EMBL/GenBank/DDBJ databases">
        <title>Treponema Peruensis nv. sp., first commensal Treponema isolated from human feces.</title>
        <authorList>
            <person name="Belkhou C."/>
            <person name="Raes J."/>
        </authorList>
    </citation>
    <scope>NUCLEOTIDE SEQUENCE [LARGE SCALE GENOMIC DNA]</scope>
    <source>
        <strain evidence="1 2">RCC2812</strain>
    </source>
</reference>
<accession>A0A7T3V527</accession>
<protein>
    <submittedName>
        <fullName evidence="1">Uncharacterized protein</fullName>
    </submittedName>
</protein>
<dbReference type="EMBL" id="CP064936">
    <property type="protein sequence ID" value="QQA00956.1"/>
    <property type="molecule type" value="Genomic_DNA"/>
</dbReference>
<dbReference type="RefSeq" id="WP_198442570.1">
    <property type="nucleotide sequence ID" value="NZ_CBCSHE010000005.1"/>
</dbReference>
<evidence type="ECO:0000313" key="1">
    <source>
        <dbReference type="EMBL" id="QQA00956.1"/>
    </source>
</evidence>
<name>A0A7T3V527_9SPIR</name>